<dbReference type="Proteomes" id="UP000198406">
    <property type="component" value="Unassembled WGS sequence"/>
</dbReference>
<sequence>MTSTERTGALRQVSQEASWVLTSLRGGPPHVARGDLAQDLIDLRVLCTTLVDSKEENDVTNHHIAAPFLQVVVDPRAAGPHTLVALQSIQRLLLTAFATLQVPPTAVAKAVLDCKFEQTDPGADEAVEMAIADVLGLLVRTEVAALQQKDTVEALTTILSTRNTFVHSPALCYHFEKVLLETVHVVFREKASVPIMEFIVNQLLNTPLVGGNALDDTIQEAQIVHDASRVLCLRLVRTALQSVDWTTYEASTEPSEKERTLIQIIQDDLCLSLLMTGQAIWAYHDESSNISPGFVSMEVLSEICATVGILWTCLPLRQHLVAQFETIFTGFYTRALVLLRKRPQPEDSISFNANLIFDAEVEIILESLVDLFSLHDHQHSIADGDGGALETIFSFYDCHMRRADVAMGLIVELCRCCGGSADVEGEDALTPASSAVYTEEDTSTPSATPAEAVTDGDTLIVVKPGQRPWRHVPAHLKELCAQAIQGAMKCLFRDDKASDQTMMERSQRRRSILSRQVGSEVGSDTEDDHFLRGLKCRKRLLRKAARVFNVKASRGIEFLLDAGLVKDPISPASVASFLRDGIVVGLDKKAVGAYLGEAGKAPVAGKSPPTWERDWFHREVLQAYCNLFQFERQSLLDGLRMFLASFRLPGEAQQIDRILQAFADSCGRVCEESCRLNLFSEDPKRASDAAYLLSFSIIMLNTDQHNTNIREDRKMSVDDFVKNNTDYGRDITEEGKEFPRAFLVSIYDSIKEEEIRTEGEGADGAMTVERWKDVLRRSNEVTSDTDCFHPSRHDVEDLSELVLEQAWKPILSAIGGLWSTVTSPYGDGSTAITQNRRSSGGSNGRSFPQNAAHGAMMGIQGARLAMDMSVEMLNGIRQIGRLDIFRKAFISVCYYTGLINDYTENAVERAWALSNSIEKQSAIIVVFKIAVSAGEDLDEECWKHVWAILFELRDLKVLARSSSSNVGSLFHESDADLLTDEARREWIIRVVKGDMEYDANTSKMKNRTSYGSVLGAFGRALFGSDDPKHEEDYSGVDPIGFSRQVDSHGKNDLVVWNESGASDTDADSSTEPSFSSDDLLHATPGAAFQNLLIRESLNMSQRMNMPVTGLERVDETRQYQMSPRSLVRERLRQSCSFESLVSDSRFMDYPGITTLLKSLMAMVTQPAQTAYDHVPDIPKRGDGLERSVSDTSSNLSTLAPLLHNVPVSPASEALAEVILCEIALKNKDRLGELWKDTLQDHYLGRLTSILVSPAGESVSTKIPVDPGLEKRVTGLIRLSVYAVKRIDLANEVLSSWKYLLPVNEEQHASSPLRALDKHIGEGLWRIVAQVEELVNLKNDGWEGVIALFNWCATRGSSLKRIAPSLYETGLPEDDVALQCYRSLHLILNTKELDDKVPVSVIGSLETLIWTGENRRYTQLSVATLDLLCNFVQKKMATIETTDNSENNQFLATFWRKVVEILADTCEKSSDSNVRQHALSMLTNLTLDRQVGLVPISDICGVLTDICVPLAGRCITRLQFGNDAKSSSDELMIEFELCIGLIFKPLRHHIRDVISSGSNISPIWQSVLLVLEDFFTERNEPLVDDEHRPISKHLKKTMNDLLNEHFQNAITLLATAGVLLQDPKSSNEISTITREAATRMGIDEKSLQQWMTAADLIGT</sequence>
<dbReference type="EMBL" id="BDSP01000246">
    <property type="protein sequence ID" value="GAX26468.1"/>
    <property type="molecule type" value="Genomic_DNA"/>
</dbReference>
<dbReference type="InterPro" id="IPR035999">
    <property type="entry name" value="Sec7_dom_sf"/>
</dbReference>
<reference evidence="3 4" key="1">
    <citation type="journal article" date="2015" name="Plant Cell">
        <title>Oil accumulation by the oleaginous diatom Fistulifera solaris as revealed by the genome and transcriptome.</title>
        <authorList>
            <person name="Tanaka T."/>
            <person name="Maeda Y."/>
            <person name="Veluchamy A."/>
            <person name="Tanaka M."/>
            <person name="Abida H."/>
            <person name="Marechal E."/>
            <person name="Bowler C."/>
            <person name="Muto M."/>
            <person name="Sunaga Y."/>
            <person name="Tanaka M."/>
            <person name="Yoshino T."/>
            <person name="Taniguchi T."/>
            <person name="Fukuda Y."/>
            <person name="Nemoto M."/>
            <person name="Matsumoto M."/>
            <person name="Wong P.S."/>
            <person name="Aburatani S."/>
            <person name="Fujibuchi W."/>
        </authorList>
    </citation>
    <scope>NUCLEOTIDE SEQUENCE [LARGE SCALE GENOMIC DNA]</scope>
    <source>
        <strain evidence="3 4">JPCC DA0580</strain>
    </source>
</reference>
<dbReference type="InterPro" id="IPR023394">
    <property type="entry name" value="Sec7_C_sf"/>
</dbReference>
<feature type="domain" description="SEC7" evidence="2">
    <location>
        <begin position="530"/>
        <end position="753"/>
    </location>
</feature>
<dbReference type="Pfam" id="PF01369">
    <property type="entry name" value="Sec7"/>
    <property type="match status" value="1"/>
</dbReference>
<dbReference type="GO" id="GO:0016192">
    <property type="term" value="P:vesicle-mediated transport"/>
    <property type="evidence" value="ECO:0007669"/>
    <property type="project" value="UniProtKB-ARBA"/>
</dbReference>
<dbReference type="GO" id="GO:0012505">
    <property type="term" value="C:endomembrane system"/>
    <property type="evidence" value="ECO:0007669"/>
    <property type="project" value="UniProtKB-ARBA"/>
</dbReference>
<evidence type="ECO:0000313" key="4">
    <source>
        <dbReference type="Proteomes" id="UP000198406"/>
    </source>
</evidence>
<keyword evidence="4" id="KW-1185">Reference proteome</keyword>
<dbReference type="Gene3D" id="1.10.220.20">
    <property type="match status" value="1"/>
</dbReference>
<proteinExistence type="predicted"/>
<dbReference type="SUPFAM" id="SSF48371">
    <property type="entry name" value="ARM repeat"/>
    <property type="match status" value="1"/>
</dbReference>
<dbReference type="PANTHER" id="PTHR10663">
    <property type="entry name" value="GUANYL-NUCLEOTIDE EXCHANGE FACTOR"/>
    <property type="match status" value="1"/>
</dbReference>
<dbReference type="GO" id="GO:0005737">
    <property type="term" value="C:cytoplasm"/>
    <property type="evidence" value="ECO:0007669"/>
    <property type="project" value="UniProtKB-ARBA"/>
</dbReference>
<evidence type="ECO:0000256" key="1">
    <source>
        <dbReference type="SAM" id="MobiDB-lite"/>
    </source>
</evidence>
<feature type="compositionally biased region" description="Low complexity" evidence="1">
    <location>
        <begin position="835"/>
        <end position="846"/>
    </location>
</feature>
<dbReference type="GO" id="GO:0005085">
    <property type="term" value="F:guanyl-nucleotide exchange factor activity"/>
    <property type="evidence" value="ECO:0007669"/>
    <property type="project" value="InterPro"/>
</dbReference>
<feature type="region of interest" description="Disordered" evidence="1">
    <location>
        <begin position="828"/>
        <end position="847"/>
    </location>
</feature>
<evidence type="ECO:0000313" key="3">
    <source>
        <dbReference type="EMBL" id="GAX26468.1"/>
    </source>
</evidence>
<dbReference type="GO" id="GO:0032012">
    <property type="term" value="P:regulation of ARF protein signal transduction"/>
    <property type="evidence" value="ECO:0007669"/>
    <property type="project" value="InterPro"/>
</dbReference>
<name>A0A1Z5KKL5_FISSO</name>
<dbReference type="PROSITE" id="PS50190">
    <property type="entry name" value="SEC7"/>
    <property type="match status" value="1"/>
</dbReference>
<organism evidence="3 4">
    <name type="scientific">Fistulifera solaris</name>
    <name type="common">Oleaginous diatom</name>
    <dbReference type="NCBI Taxonomy" id="1519565"/>
    <lineage>
        <taxon>Eukaryota</taxon>
        <taxon>Sar</taxon>
        <taxon>Stramenopiles</taxon>
        <taxon>Ochrophyta</taxon>
        <taxon>Bacillariophyta</taxon>
        <taxon>Bacillariophyceae</taxon>
        <taxon>Bacillariophycidae</taxon>
        <taxon>Naviculales</taxon>
        <taxon>Naviculaceae</taxon>
        <taxon>Fistulifera</taxon>
    </lineage>
</organism>
<dbReference type="CDD" id="cd00171">
    <property type="entry name" value="Sec7"/>
    <property type="match status" value="1"/>
</dbReference>
<gene>
    <name evidence="3" type="ORF">FisN_1Lh705</name>
</gene>
<dbReference type="InParanoid" id="A0A1Z5KKL5"/>
<protein>
    <recommendedName>
        <fullName evidence="2">SEC7 domain-containing protein</fullName>
    </recommendedName>
</protein>
<dbReference type="SMART" id="SM00222">
    <property type="entry name" value="Sec7"/>
    <property type="match status" value="1"/>
</dbReference>
<dbReference type="PANTHER" id="PTHR10663:SF388">
    <property type="entry name" value="GOLGI-SPECIFIC BREFELDIN A-RESISTANCE GUANINE NUCLEOTIDE EXCHANGE FACTOR 1"/>
    <property type="match status" value="1"/>
</dbReference>
<dbReference type="InterPro" id="IPR016024">
    <property type="entry name" value="ARM-type_fold"/>
</dbReference>
<dbReference type="SUPFAM" id="SSF48425">
    <property type="entry name" value="Sec7 domain"/>
    <property type="match status" value="1"/>
</dbReference>
<dbReference type="OrthoDB" id="430364at2759"/>
<dbReference type="InterPro" id="IPR000904">
    <property type="entry name" value="Sec7_dom"/>
</dbReference>
<accession>A0A1Z5KKL5</accession>
<comment type="caution">
    <text evidence="3">The sequence shown here is derived from an EMBL/GenBank/DDBJ whole genome shotgun (WGS) entry which is preliminary data.</text>
</comment>
<evidence type="ECO:0000259" key="2">
    <source>
        <dbReference type="PROSITE" id="PS50190"/>
    </source>
</evidence>
<dbReference type="Gene3D" id="1.10.1000.11">
    <property type="entry name" value="Arf Nucleotide-binding Site Opener,domain 2"/>
    <property type="match status" value="1"/>
</dbReference>